<dbReference type="InterPro" id="IPR000792">
    <property type="entry name" value="Tscrpt_reg_LuxR_C"/>
</dbReference>
<evidence type="ECO:0000256" key="3">
    <source>
        <dbReference type="PROSITE-ProRule" id="PRU00169"/>
    </source>
</evidence>
<dbReference type="CDD" id="cd17535">
    <property type="entry name" value="REC_NarL-like"/>
    <property type="match status" value="1"/>
</dbReference>
<dbReference type="OrthoDB" id="3680166at2"/>
<dbReference type="InterPro" id="IPR058245">
    <property type="entry name" value="NreC/VraR/RcsB-like_REC"/>
</dbReference>
<organism evidence="5 6">
    <name type="scientific">Arcanobacterium phocae</name>
    <dbReference type="NCBI Taxonomy" id="131112"/>
    <lineage>
        <taxon>Bacteria</taxon>
        <taxon>Bacillati</taxon>
        <taxon>Actinomycetota</taxon>
        <taxon>Actinomycetes</taxon>
        <taxon>Actinomycetales</taxon>
        <taxon>Actinomycetaceae</taxon>
        <taxon>Arcanobacterium</taxon>
    </lineage>
</organism>
<dbReference type="SMART" id="SM00448">
    <property type="entry name" value="REC"/>
    <property type="match status" value="1"/>
</dbReference>
<evidence type="ECO:0000313" key="5">
    <source>
        <dbReference type="EMBL" id="SDU77531.1"/>
    </source>
</evidence>
<keyword evidence="6" id="KW-1185">Reference proteome</keyword>
<dbReference type="PANTHER" id="PTHR43214:SF42">
    <property type="entry name" value="TRANSCRIPTIONAL REGULATORY PROTEIN DESR"/>
    <property type="match status" value="1"/>
</dbReference>
<dbReference type="STRING" id="131112.SAMN04489737_0052"/>
<feature type="domain" description="Response regulatory" evidence="4">
    <location>
        <begin position="6"/>
        <end position="122"/>
    </location>
</feature>
<dbReference type="Proteomes" id="UP000214355">
    <property type="component" value="Chromosome I"/>
</dbReference>
<dbReference type="GeneID" id="65343813"/>
<reference evidence="6" key="1">
    <citation type="submission" date="2016-10" db="EMBL/GenBank/DDBJ databases">
        <authorList>
            <person name="Varghese N."/>
            <person name="Submissions S."/>
        </authorList>
    </citation>
    <scope>NUCLEOTIDE SEQUENCE [LARGE SCALE GENOMIC DNA]</scope>
    <source>
        <strain evidence="6">DSM 10002</strain>
    </source>
</reference>
<gene>
    <name evidence="5" type="ORF">SAMN04489737_0052</name>
</gene>
<sequence>MSDTLRLLIADDDEIIREGLANLLDHQEGIAVVATASNGTEALATIAHTQPDIALIDVDMPTLDGIETAKILANDYPHITVVILTAFEHENSLAQSLAANVRGFLTKDIPAPQLATLLKQAHAGMNVLSPRPIQLLAQTYIESQASREDYQEFIATIENLPHYLRAVFDLVIKAKPNKTIAKTLNLSEATTRSYISELFTLTGFNNRGELTITARKAGY</sequence>
<dbReference type="RefSeq" id="WP_091278502.1">
    <property type="nucleotide sequence ID" value="NZ_LT629804.1"/>
</dbReference>
<dbReference type="InterPro" id="IPR039420">
    <property type="entry name" value="WalR-like"/>
</dbReference>
<dbReference type="InterPro" id="IPR011006">
    <property type="entry name" value="CheY-like_superfamily"/>
</dbReference>
<dbReference type="Pfam" id="PF00196">
    <property type="entry name" value="GerE"/>
    <property type="match status" value="1"/>
</dbReference>
<evidence type="ECO:0000313" key="6">
    <source>
        <dbReference type="Proteomes" id="UP000214355"/>
    </source>
</evidence>
<dbReference type="PANTHER" id="PTHR43214">
    <property type="entry name" value="TWO-COMPONENT RESPONSE REGULATOR"/>
    <property type="match status" value="1"/>
</dbReference>
<dbReference type="InterPro" id="IPR016032">
    <property type="entry name" value="Sig_transdc_resp-reg_C-effctor"/>
</dbReference>
<evidence type="ECO:0000256" key="2">
    <source>
        <dbReference type="ARBA" id="ARBA00023125"/>
    </source>
</evidence>
<feature type="modified residue" description="4-aspartylphosphate" evidence="3">
    <location>
        <position position="57"/>
    </location>
</feature>
<dbReference type="GO" id="GO:0006355">
    <property type="term" value="P:regulation of DNA-templated transcription"/>
    <property type="evidence" value="ECO:0007669"/>
    <property type="project" value="InterPro"/>
</dbReference>
<evidence type="ECO:0000256" key="1">
    <source>
        <dbReference type="ARBA" id="ARBA00022553"/>
    </source>
</evidence>
<dbReference type="GO" id="GO:0003677">
    <property type="term" value="F:DNA binding"/>
    <property type="evidence" value="ECO:0007669"/>
    <property type="project" value="UniProtKB-KW"/>
</dbReference>
<dbReference type="Gene3D" id="3.40.50.2300">
    <property type="match status" value="1"/>
</dbReference>
<dbReference type="GO" id="GO:0000160">
    <property type="term" value="P:phosphorelay signal transduction system"/>
    <property type="evidence" value="ECO:0007669"/>
    <property type="project" value="InterPro"/>
</dbReference>
<dbReference type="PROSITE" id="PS50110">
    <property type="entry name" value="RESPONSE_REGULATORY"/>
    <property type="match status" value="1"/>
</dbReference>
<proteinExistence type="predicted"/>
<evidence type="ECO:0000259" key="4">
    <source>
        <dbReference type="PROSITE" id="PS50110"/>
    </source>
</evidence>
<keyword evidence="1 3" id="KW-0597">Phosphoprotein</keyword>
<name>A0A1H2LAC6_9ACTO</name>
<accession>A0A1H2LAC6</accession>
<dbReference type="AlphaFoldDB" id="A0A1H2LAC6"/>
<dbReference type="SUPFAM" id="SSF52172">
    <property type="entry name" value="CheY-like"/>
    <property type="match status" value="1"/>
</dbReference>
<keyword evidence="2 5" id="KW-0238">DNA-binding</keyword>
<dbReference type="Pfam" id="PF00072">
    <property type="entry name" value="Response_reg"/>
    <property type="match status" value="1"/>
</dbReference>
<dbReference type="SUPFAM" id="SSF46894">
    <property type="entry name" value="C-terminal effector domain of the bipartite response regulators"/>
    <property type="match status" value="1"/>
</dbReference>
<dbReference type="EMBL" id="LT629804">
    <property type="protein sequence ID" value="SDU77531.1"/>
    <property type="molecule type" value="Genomic_DNA"/>
</dbReference>
<protein>
    <submittedName>
        <fullName evidence="5">DNA-binding response regulator, NarL/FixJ family, contains REC and HTH domains</fullName>
    </submittedName>
</protein>
<dbReference type="InterPro" id="IPR001789">
    <property type="entry name" value="Sig_transdc_resp-reg_receiver"/>
</dbReference>
<dbReference type="SMART" id="SM00421">
    <property type="entry name" value="HTH_LUXR"/>
    <property type="match status" value="1"/>
</dbReference>